<organism evidence="3 4">
    <name type="scientific">Cryptosporangium japonicum</name>
    <dbReference type="NCBI Taxonomy" id="80872"/>
    <lineage>
        <taxon>Bacteria</taxon>
        <taxon>Bacillati</taxon>
        <taxon>Actinomycetota</taxon>
        <taxon>Actinomycetes</taxon>
        <taxon>Cryptosporangiales</taxon>
        <taxon>Cryptosporangiaceae</taxon>
        <taxon>Cryptosporangium</taxon>
    </lineage>
</organism>
<name>A0ABP3DWZ3_9ACTN</name>
<comment type="caution">
    <text evidence="3">The sequence shown here is derived from an EMBL/GenBank/DDBJ whole genome shotgun (WGS) entry which is preliminary data.</text>
</comment>
<feature type="region of interest" description="Disordered" evidence="1">
    <location>
        <begin position="1"/>
        <end position="21"/>
    </location>
</feature>
<reference evidence="4" key="1">
    <citation type="journal article" date="2019" name="Int. J. Syst. Evol. Microbiol.">
        <title>The Global Catalogue of Microorganisms (GCM) 10K type strain sequencing project: providing services to taxonomists for standard genome sequencing and annotation.</title>
        <authorList>
            <consortium name="The Broad Institute Genomics Platform"/>
            <consortium name="The Broad Institute Genome Sequencing Center for Infectious Disease"/>
            <person name="Wu L."/>
            <person name="Ma J."/>
        </authorList>
    </citation>
    <scope>NUCLEOTIDE SEQUENCE [LARGE SCALE GENOMIC DNA]</scope>
    <source>
        <strain evidence="4">JCM 10425</strain>
    </source>
</reference>
<proteinExistence type="predicted"/>
<evidence type="ECO:0000313" key="3">
    <source>
        <dbReference type="EMBL" id="GAA0242587.1"/>
    </source>
</evidence>
<evidence type="ECO:0000259" key="2">
    <source>
        <dbReference type="Pfam" id="PF13699"/>
    </source>
</evidence>
<dbReference type="EMBL" id="BAAAGX010000010">
    <property type="protein sequence ID" value="GAA0242587.1"/>
    <property type="molecule type" value="Genomic_DNA"/>
</dbReference>
<dbReference type="InterPro" id="IPR025295">
    <property type="entry name" value="eCIS_core_dom"/>
</dbReference>
<evidence type="ECO:0000256" key="1">
    <source>
        <dbReference type="SAM" id="MobiDB-lite"/>
    </source>
</evidence>
<dbReference type="Pfam" id="PF13699">
    <property type="entry name" value="eCIS_core"/>
    <property type="match status" value="1"/>
</dbReference>
<evidence type="ECO:0000313" key="4">
    <source>
        <dbReference type="Proteomes" id="UP001500967"/>
    </source>
</evidence>
<sequence length="600" mass="63322">MWAHVTAAGAARPDPPRTGAPVPLQRLAGNAAIARALAGGRRAAVAGVLGARGVPLRSALRAEMESRLGADFSEVRLHSGPAAAASAAALDARAYTSGEHVVLGAGGADRHTLAHELTHVIQQREGAVAGTATDDGLTVSDPSDAFERAAETDARRALSGAAAVGTRAEEAAHRGTAGGTAVQRMIETKPNRLMQQQGESCWLFVLESVLHAHGAPTTSEQILMRVYPSSSASSGMGRALILGGLAVTLEQMAASLGAGPLDRAQLVRTARTVLGDPRSVDALDFLPSDPLATFPVEPVRAAYAAAAERARAIQQLHQDTRAGLQNHRGEPLFVDSPFWAEEKLLGTAAVSTRFTASTPLEEVAADLRRHRPPSVISTPRSINPFATTDPALALAHYDFTGVPDPLRGTSRTKVFVIRGADTTGFTVQAKNGGPAVLITAGQLAELAGTSPDAARHATAGDEFTFGFPTFTGEGWKGARIELAWCFGDLPMLDGAHILSLTGVQGDDVDDTLVTYKDPNFGDAEIVVSLQQFAAMAAGNDLATERVRVTSVESEQRRRRRRAAALTTDQMDAELRRTRRRGLGTNDLQELAQQVHDQLYL</sequence>
<dbReference type="Proteomes" id="UP001500967">
    <property type="component" value="Unassembled WGS sequence"/>
</dbReference>
<dbReference type="RefSeq" id="WP_344649423.1">
    <property type="nucleotide sequence ID" value="NZ_BAAAGX010000010.1"/>
</dbReference>
<gene>
    <name evidence="3" type="ORF">GCM10009539_30030</name>
</gene>
<feature type="domain" description="eCIS core" evidence="2">
    <location>
        <begin position="55"/>
        <end position="126"/>
    </location>
</feature>
<accession>A0ABP3DWZ3</accession>
<keyword evidence="4" id="KW-1185">Reference proteome</keyword>
<protein>
    <recommendedName>
        <fullName evidence="2">eCIS core domain-containing protein</fullName>
    </recommendedName>
</protein>